<evidence type="ECO:0000256" key="1">
    <source>
        <dbReference type="ARBA" id="ARBA00000085"/>
    </source>
</evidence>
<dbReference type="CDD" id="cd00075">
    <property type="entry name" value="HATPase"/>
    <property type="match status" value="1"/>
</dbReference>
<dbReference type="Pfam" id="PF13589">
    <property type="entry name" value="HATPase_c_3"/>
    <property type="match status" value="1"/>
</dbReference>
<dbReference type="GO" id="GO:0004673">
    <property type="term" value="F:protein histidine kinase activity"/>
    <property type="evidence" value="ECO:0007669"/>
    <property type="project" value="UniProtKB-EC"/>
</dbReference>
<dbReference type="Gene3D" id="3.30.565.10">
    <property type="entry name" value="Histidine kinase-like ATPase, C-terminal domain"/>
    <property type="match status" value="2"/>
</dbReference>
<accession>A0A4Z0MQL4</accession>
<dbReference type="EMBL" id="SRKZ01000002">
    <property type="protein sequence ID" value="TGD81700.1"/>
    <property type="molecule type" value="Genomic_DNA"/>
</dbReference>
<evidence type="ECO:0000256" key="5">
    <source>
        <dbReference type="ARBA" id="ARBA00022741"/>
    </source>
</evidence>
<feature type="domain" description="Histidine kinase" evidence="9">
    <location>
        <begin position="509"/>
        <end position="730"/>
    </location>
</feature>
<dbReference type="SUPFAM" id="SSF55874">
    <property type="entry name" value="ATPase domain of HSP90 chaperone/DNA topoisomerase II/histidine kinase"/>
    <property type="match status" value="2"/>
</dbReference>
<dbReference type="SMART" id="SM00387">
    <property type="entry name" value="HATPase_c"/>
    <property type="match status" value="1"/>
</dbReference>
<keyword evidence="6 10" id="KW-0418">Kinase</keyword>
<dbReference type="OrthoDB" id="9816482at2"/>
<organism evidence="10 11">
    <name type="scientific">Hymenobacter wooponensis</name>
    <dbReference type="NCBI Taxonomy" id="1525360"/>
    <lineage>
        <taxon>Bacteria</taxon>
        <taxon>Pseudomonadati</taxon>
        <taxon>Bacteroidota</taxon>
        <taxon>Cytophagia</taxon>
        <taxon>Cytophagales</taxon>
        <taxon>Hymenobacteraceae</taxon>
        <taxon>Hymenobacter</taxon>
    </lineage>
</organism>
<keyword evidence="11" id="KW-1185">Reference proteome</keyword>
<dbReference type="PANTHER" id="PTHR43065">
    <property type="entry name" value="SENSOR HISTIDINE KINASE"/>
    <property type="match status" value="1"/>
</dbReference>
<dbReference type="RefSeq" id="WP_135530080.1">
    <property type="nucleotide sequence ID" value="NZ_SRKZ01000002.1"/>
</dbReference>
<evidence type="ECO:0000259" key="9">
    <source>
        <dbReference type="PROSITE" id="PS50109"/>
    </source>
</evidence>
<proteinExistence type="predicted"/>
<protein>
    <recommendedName>
        <fullName evidence="2">histidine kinase</fullName>
        <ecNumber evidence="2">2.7.13.3</ecNumber>
    </recommendedName>
</protein>
<keyword evidence="5" id="KW-0547">Nucleotide-binding</keyword>
<sequence length="730" mass="81877">MSELIQNGIFAIRPAGRHIITIGANLIKDKYAAVVELVKNAYDADAKEVTVAFFGEESEGKGITVEVRDTGDGMSFDKVVNQWMVPSTDDKVRHPVSPMGRTRQGSKGVGRYAASILGKELILETITPEGELTTLYLIWEDFVRAQYLQDVGILIESTTTDRPKGTSLRLTGDALWTDKEIASLQFELRKLVAPSIDDDEQESEIEREFTIKLEFDESWPGVYSGLKKDIEPFPIIKFYDYRIWGHVDSAGRATLHYHNNRVGDTTVTDLNFEIRLPEDPRYDLSYCGPIDVDFRVYDREPQAIQNLIERGLSDPESGEPIGKRMATNLLNEYHGIGVYRNGFRIRPLGDPGFDWLSLDKRRVQNPSLRIGSNQVIGFTRIASEAESGLQEKSARDGIKEDAAYFGLIEISRQVLNVLENKRFDYRLKSGLGRTQRDIDGKVDSLFRLEDLKRKVEKTLLAGGVDSKTQQKIIALIDTQQESNAKTADAIKRIVATYQGQATIGKIVHIVLHEGRKPISYFKNAAKFISTSATQLAQRFDQEQLEEVVERAKGFELQSNIISGLFSRLDPLAARRGDKKVEFKLAKAVSNALAVFESELANSSITYTVECDDTLNFYGWAVDFQAALTNLVDNSIYWLNTVDEPRTISIKVAKTDDLLRLEYRDNGPGIPEEYIKSQVIFEPEFTTKTESGSGLGLAIAGEAVARNGGKLIAEYPDQDRGVFFVMQFVLK</sequence>
<evidence type="ECO:0000313" key="10">
    <source>
        <dbReference type="EMBL" id="TGD81700.1"/>
    </source>
</evidence>
<dbReference type="InterPro" id="IPR003594">
    <property type="entry name" value="HATPase_dom"/>
</dbReference>
<evidence type="ECO:0000256" key="8">
    <source>
        <dbReference type="ARBA" id="ARBA00023012"/>
    </source>
</evidence>
<gene>
    <name evidence="10" type="ORF">EU557_09180</name>
</gene>
<comment type="caution">
    <text evidence="10">The sequence shown here is derived from an EMBL/GenBank/DDBJ whole genome shotgun (WGS) entry which is preliminary data.</text>
</comment>
<dbReference type="InterPro" id="IPR004358">
    <property type="entry name" value="Sig_transdc_His_kin-like_C"/>
</dbReference>
<name>A0A4Z0MQL4_9BACT</name>
<evidence type="ECO:0000313" key="11">
    <source>
        <dbReference type="Proteomes" id="UP000298284"/>
    </source>
</evidence>
<dbReference type="InterPro" id="IPR036890">
    <property type="entry name" value="HATPase_C_sf"/>
</dbReference>
<dbReference type="EC" id="2.7.13.3" evidence="2"/>
<keyword evidence="7" id="KW-0067">ATP-binding</keyword>
<evidence type="ECO:0000256" key="2">
    <source>
        <dbReference type="ARBA" id="ARBA00012438"/>
    </source>
</evidence>
<evidence type="ECO:0000256" key="3">
    <source>
        <dbReference type="ARBA" id="ARBA00022553"/>
    </source>
</evidence>
<dbReference type="PROSITE" id="PS50109">
    <property type="entry name" value="HIS_KIN"/>
    <property type="match status" value="1"/>
</dbReference>
<dbReference type="InterPro" id="IPR005467">
    <property type="entry name" value="His_kinase_dom"/>
</dbReference>
<keyword evidence="8" id="KW-0902">Two-component regulatory system</keyword>
<comment type="catalytic activity">
    <reaction evidence="1">
        <text>ATP + protein L-histidine = ADP + protein N-phospho-L-histidine.</text>
        <dbReference type="EC" id="2.7.13.3"/>
    </reaction>
</comment>
<keyword evidence="3" id="KW-0597">Phosphoprotein</keyword>
<evidence type="ECO:0000256" key="4">
    <source>
        <dbReference type="ARBA" id="ARBA00022679"/>
    </source>
</evidence>
<evidence type="ECO:0000256" key="7">
    <source>
        <dbReference type="ARBA" id="ARBA00022840"/>
    </source>
</evidence>
<dbReference type="AlphaFoldDB" id="A0A4Z0MQL4"/>
<dbReference type="PRINTS" id="PR00344">
    <property type="entry name" value="BCTRLSENSOR"/>
</dbReference>
<reference evidence="10 11" key="1">
    <citation type="submission" date="2019-04" db="EMBL/GenBank/DDBJ databases">
        <authorList>
            <person name="Feng G."/>
            <person name="Zhang J."/>
            <person name="Zhu H."/>
        </authorList>
    </citation>
    <scope>NUCLEOTIDE SEQUENCE [LARGE SCALE GENOMIC DNA]</scope>
    <source>
        <strain evidence="10 11">JCM 19491</strain>
    </source>
</reference>
<dbReference type="GO" id="GO:0005524">
    <property type="term" value="F:ATP binding"/>
    <property type="evidence" value="ECO:0007669"/>
    <property type="project" value="UniProtKB-KW"/>
</dbReference>
<dbReference type="Proteomes" id="UP000298284">
    <property type="component" value="Unassembled WGS sequence"/>
</dbReference>
<dbReference type="Pfam" id="PF02518">
    <property type="entry name" value="HATPase_c"/>
    <property type="match status" value="1"/>
</dbReference>
<dbReference type="PANTHER" id="PTHR43065:SF10">
    <property type="entry name" value="PEROXIDE STRESS-ACTIVATED HISTIDINE KINASE MAK3"/>
    <property type="match status" value="1"/>
</dbReference>
<dbReference type="GO" id="GO:0000160">
    <property type="term" value="P:phosphorelay signal transduction system"/>
    <property type="evidence" value="ECO:0007669"/>
    <property type="project" value="UniProtKB-KW"/>
</dbReference>
<keyword evidence="4" id="KW-0808">Transferase</keyword>
<evidence type="ECO:0000256" key="6">
    <source>
        <dbReference type="ARBA" id="ARBA00022777"/>
    </source>
</evidence>